<evidence type="ECO:0000256" key="1">
    <source>
        <dbReference type="ARBA" id="ARBA00022679"/>
    </source>
</evidence>
<dbReference type="PANTHER" id="PTHR23342:SF0">
    <property type="entry name" value="N-ACETYLGLUTAMATE SYNTHASE, MITOCHONDRIAL"/>
    <property type="match status" value="1"/>
</dbReference>
<keyword evidence="4" id="KW-1185">Reference proteome</keyword>
<comment type="caution">
    <text evidence="3">The sequence shown here is derived from an EMBL/GenBank/DDBJ whole genome shotgun (WGS) entry which is preliminary data.</text>
</comment>
<evidence type="ECO:0000313" key="3">
    <source>
        <dbReference type="EMBL" id="KAK6166349.1"/>
    </source>
</evidence>
<dbReference type="GO" id="GO:0004042">
    <property type="term" value="F:L-glutamate N-acetyltransferase activity"/>
    <property type="evidence" value="ECO:0007669"/>
    <property type="project" value="TreeGrafter"/>
</dbReference>
<feature type="domain" description="N-acetyltransferase" evidence="2">
    <location>
        <begin position="377"/>
        <end position="526"/>
    </location>
</feature>
<dbReference type="GO" id="GO:0006526">
    <property type="term" value="P:L-arginine biosynthetic process"/>
    <property type="evidence" value="ECO:0007669"/>
    <property type="project" value="TreeGrafter"/>
</dbReference>
<dbReference type="Gene3D" id="3.40.630.30">
    <property type="match status" value="1"/>
</dbReference>
<dbReference type="InterPro" id="IPR006855">
    <property type="entry name" value="Vertebrate-like_GNAT_dom"/>
</dbReference>
<dbReference type="AlphaFoldDB" id="A0AAN8GHC0"/>
<dbReference type="PANTHER" id="PTHR23342">
    <property type="entry name" value="N-ACETYLGLUTAMATE SYNTHASE"/>
    <property type="match status" value="1"/>
</dbReference>
<name>A0AAN8GHC0_PATCE</name>
<dbReference type="GO" id="GO:0006536">
    <property type="term" value="P:glutamate metabolic process"/>
    <property type="evidence" value="ECO:0007669"/>
    <property type="project" value="TreeGrafter"/>
</dbReference>
<gene>
    <name evidence="3" type="ORF">SNE40_023068</name>
</gene>
<dbReference type="Gene3D" id="3.40.1160.10">
    <property type="entry name" value="Acetylglutamate kinase-like"/>
    <property type="match status" value="1"/>
</dbReference>
<evidence type="ECO:0000259" key="2">
    <source>
        <dbReference type="PROSITE" id="PS51731"/>
    </source>
</evidence>
<keyword evidence="1" id="KW-0808">Transferase</keyword>
<accession>A0AAN8GHC0</accession>
<dbReference type="Proteomes" id="UP001347796">
    <property type="component" value="Unassembled WGS sequence"/>
</dbReference>
<dbReference type="GO" id="GO:0005759">
    <property type="term" value="C:mitochondrial matrix"/>
    <property type="evidence" value="ECO:0007669"/>
    <property type="project" value="TreeGrafter"/>
</dbReference>
<organism evidence="3 4">
    <name type="scientific">Patella caerulea</name>
    <name type="common">Rayed Mediterranean limpet</name>
    <dbReference type="NCBI Taxonomy" id="87958"/>
    <lineage>
        <taxon>Eukaryota</taxon>
        <taxon>Metazoa</taxon>
        <taxon>Spiralia</taxon>
        <taxon>Lophotrochozoa</taxon>
        <taxon>Mollusca</taxon>
        <taxon>Gastropoda</taxon>
        <taxon>Patellogastropoda</taxon>
        <taxon>Patelloidea</taxon>
        <taxon>Patellidae</taxon>
        <taxon>Patella</taxon>
    </lineage>
</organism>
<dbReference type="PROSITE" id="PS51731">
    <property type="entry name" value="GNAT_NAGS"/>
    <property type="match status" value="1"/>
</dbReference>
<evidence type="ECO:0000313" key="4">
    <source>
        <dbReference type="Proteomes" id="UP001347796"/>
    </source>
</evidence>
<dbReference type="InterPro" id="IPR036393">
    <property type="entry name" value="AceGlu_kinase-like_sf"/>
</dbReference>
<dbReference type="EMBL" id="JAZGQO010000021">
    <property type="protein sequence ID" value="KAK6166349.1"/>
    <property type="molecule type" value="Genomic_DNA"/>
</dbReference>
<dbReference type="SUPFAM" id="SSF53633">
    <property type="entry name" value="Carbamate kinase-like"/>
    <property type="match status" value="1"/>
</dbReference>
<dbReference type="Pfam" id="PF04768">
    <property type="entry name" value="NAT"/>
    <property type="match status" value="1"/>
</dbReference>
<reference evidence="3 4" key="1">
    <citation type="submission" date="2024-01" db="EMBL/GenBank/DDBJ databases">
        <title>The genome of the rayed Mediterranean limpet Patella caerulea (Linnaeus, 1758).</title>
        <authorList>
            <person name="Anh-Thu Weber A."/>
            <person name="Halstead-Nussloch G."/>
        </authorList>
    </citation>
    <scope>NUCLEOTIDE SEQUENCE [LARGE SCALE GENOMIC DNA]</scope>
    <source>
        <strain evidence="3">AATW-2023a</strain>
        <tissue evidence="3">Whole specimen</tissue>
    </source>
</reference>
<proteinExistence type="predicted"/>
<sequence>MHLPVATKALLAPNFSVYNSSKYVTVLSSFLNQHSFHSKSNSSTLCLNCCTLNCQGNCQNKTVMRIAKRYKSLSSKNDASNALPLKSWGSFCDFSKRNMLTSDETSSDLKRFLNEVGTDPREARFWLKHFRTVEQQKPFAIFQIDPELFNHPEELKTLTSSLSFLHRNNMRPVIVCGSYVHSEKDISQEEFKELKSKTALDMTVFTSLLEAHGVKARPLFVGSGLIQCNENKKKKYAGQINKINIDLVQWCLHTKHIPVISALGETPTGQIVLLDLWSLTDELSKILEPLKVMKINLTGGLVNENSQVIPNVNLPADLDSCQQKPWFSQDVKHKTLNIYKLLCSMPTETSVVITSVNNILQELFSHRGSGTFFKITEPIHVYKSFDGIDLDRLKDLFNKSFQKDLKGCYFDDVKDKIDRIYLSEHYNAAAIILHDDTNIPYLCKIGVSAKAQGEGTGDMLWQSVTKDFKQLYWRSRIDNVINSWYFKKSEGSWTNGKWTIFWYGVSEPSTSTELINNALHKEQSFQISSENLTA</sequence>
<protein>
    <recommendedName>
        <fullName evidence="2">N-acetyltransferase domain-containing protein</fullName>
    </recommendedName>
</protein>